<evidence type="ECO:0000259" key="3">
    <source>
        <dbReference type="SMART" id="SM00955"/>
    </source>
</evidence>
<dbReference type="InterPro" id="IPR012340">
    <property type="entry name" value="NA-bd_OB-fold"/>
</dbReference>
<evidence type="ECO:0000313" key="5">
    <source>
        <dbReference type="Proteomes" id="UP001310594"/>
    </source>
</evidence>
<dbReference type="PANTHER" id="PTHR23355:SF9">
    <property type="entry name" value="DIS3-LIKE EXONUCLEASE 2"/>
    <property type="match status" value="1"/>
</dbReference>
<feature type="compositionally biased region" description="Low complexity" evidence="2">
    <location>
        <begin position="13"/>
        <end position="31"/>
    </location>
</feature>
<sequence>MHPNQQQQNLDPNAQFQPQSGQGQQQQAANARRFNIAHRRSPSEMTPLMMEQLALAQQIEMLQAQQQQIAATHQQYVNMGMIPQQQQLPNQFQQLQGQMQNMNMSPNAGNAFQFQQQPMGAMGGQQQLGIPMTSGMVTATAHRRNQSAMPNMGMGMSSMGPPPAPSSGASGSAFGQFDFPQGQQGQNRNENSAPRGGRGGGAAGSGHARRHSLALPEAKKAAELAEAKRKTSGFQFPIPGTNAGGASPSTSHRSVSPAQGQGQAQPSQMDTLQTPTSATPQTATSPRGGFGGRGHGRSQSMAIGNNPRGMSASARGGPTAFQFPPPQATMDAGSNNGDLARRGSQGHGRTGSRNFEGNWRQQGNTAQTPTINEPQEQNFGNFQMNQHTTAQPFQPSHRQRGSMNAASMSSIGSFQYQPQPQLVQLPQGQVLVQQPAAMFAGQPLNALQLAQLQAYQQAGIQPTSVNQLTGQHNGPNFPGQQQQQRKTLFTPYLPQATLPALLADGQLVAGILRVNKKNRSDAYVTTTDLDADIFICGSKDRNRALEGDLVAVELLDVDEVWSQKREKEEKKKRKDATDQRSGSITAVNDATTAPESSSMDTGLRRRGSLKQRPTQKKNDDVEVEGQSLLLMEEDEINDEQKPLYAGHVVAVVERIAGQMFSGSLGLLRPSSQATKEKQEAERREREGGNARPERPQERPKIVWFKPTDKRVPLIAIPTEQAPKDFVERHQEYSSKIFVACIKRWPITSLHPFGTLVEQLGEAGDLKVETDALLRDNNFGPDDFSDAVTKTVGYEEWSVANDGEAALEGRRDFREDKTFTIDPNGSKELDDALHFKDLGDGIVEVGIHVADVAHFVKPNSLVDREAKKRGTGVYLMNRSVNMLPAKLSQEVCCLSPGEARYTLSVVFKVNVATGRVLDEDTWVGKGIIKSDGKLTYEEVDAIINGSTSSLSEERTKQILMLHNVTQKFRQARFGGEETVVPPLRLFYQLDDENVPVESNIFDSSPSHEMIEELSNKTNAVVAEKIFQAMPDRALLRRQANPNPRRLQTFAERMSNIGIEVDISSSAALQNSLFRIEDDDVRKGMETLVIKAMTRAKYFVPGKIPDEFLSHYALNLPLYTHFTNPSRRYADIIVQRQLESALSGGAIEFSEDLESLAKTAETCNTKKDSAHAAQEQSVHIESCRIMDRLSQEQGSELISVGIVVCVYESAFDILIPEYGFEKRVHCDQLPLKKAEFDKNSRLLELYWEKGVPSSAFVPDDEKAEQQQQARGGSVHRSQGSVAARYAENDRKAMNTGSIDTNDVDALFDDDDNASVATDHTHAGVALNGDRATQSGPPSPTRNGLAPQRSKSDSRILQNASASDAKLSNKEKYLGFFSLREQGGNYIQDVREMTRVPVLLKTDLTKSPPCLTIRSVNPYAL</sequence>
<feature type="region of interest" description="Disordered" evidence="2">
    <location>
        <begin position="1"/>
        <end position="31"/>
    </location>
</feature>
<feature type="compositionally biased region" description="Low complexity" evidence="2">
    <location>
        <begin position="147"/>
        <end position="159"/>
    </location>
</feature>
<dbReference type="Gene3D" id="2.40.50.690">
    <property type="match status" value="1"/>
</dbReference>
<dbReference type="PANTHER" id="PTHR23355">
    <property type="entry name" value="RIBONUCLEASE"/>
    <property type="match status" value="1"/>
</dbReference>
<dbReference type="Pfam" id="PF17877">
    <property type="entry name" value="Dis3l2_C_term"/>
    <property type="match status" value="1"/>
</dbReference>
<dbReference type="GO" id="GO:0003723">
    <property type="term" value="F:RNA binding"/>
    <property type="evidence" value="ECO:0007669"/>
    <property type="project" value="InterPro"/>
</dbReference>
<name>A0AAN7W1M6_9PEZI</name>
<dbReference type="InterPro" id="IPR050180">
    <property type="entry name" value="RNR_Ribonuclease"/>
</dbReference>
<dbReference type="GO" id="GO:0000175">
    <property type="term" value="F:3'-5'-RNA exonuclease activity"/>
    <property type="evidence" value="ECO:0007669"/>
    <property type="project" value="TreeGrafter"/>
</dbReference>
<dbReference type="FunFam" id="2.40.50.140:FF:000100">
    <property type="entry name" value="Cell wall biogenesis protein phosphatase"/>
    <property type="match status" value="1"/>
</dbReference>
<protein>
    <submittedName>
        <fullName evidence="4">Translational repressor</fullName>
    </submittedName>
</protein>
<dbReference type="SMART" id="SM00955">
    <property type="entry name" value="RNB"/>
    <property type="match status" value="1"/>
</dbReference>
<dbReference type="FunFam" id="2.40.50.690:FF:000001">
    <property type="entry name" value="Cell wall biogenesis protein"/>
    <property type="match status" value="1"/>
</dbReference>
<feature type="compositionally biased region" description="Basic residues" evidence="2">
    <location>
        <begin position="604"/>
        <end position="615"/>
    </location>
</feature>
<dbReference type="GO" id="GO:0006402">
    <property type="term" value="P:mRNA catabolic process"/>
    <property type="evidence" value="ECO:0007669"/>
    <property type="project" value="TreeGrafter"/>
</dbReference>
<feature type="region of interest" description="Disordered" evidence="2">
    <location>
        <begin position="147"/>
        <end position="377"/>
    </location>
</feature>
<accession>A0AAN7W1M6</accession>
<organism evidence="4 5">
    <name type="scientific">Elasticomyces elasticus</name>
    <dbReference type="NCBI Taxonomy" id="574655"/>
    <lineage>
        <taxon>Eukaryota</taxon>
        <taxon>Fungi</taxon>
        <taxon>Dikarya</taxon>
        <taxon>Ascomycota</taxon>
        <taxon>Pezizomycotina</taxon>
        <taxon>Dothideomycetes</taxon>
        <taxon>Dothideomycetidae</taxon>
        <taxon>Mycosphaerellales</taxon>
        <taxon>Teratosphaeriaceae</taxon>
        <taxon>Elasticomyces</taxon>
    </lineage>
</organism>
<dbReference type="Gene3D" id="2.40.50.700">
    <property type="match status" value="1"/>
</dbReference>
<feature type="region of interest" description="Disordered" evidence="2">
    <location>
        <begin position="1254"/>
        <end position="1280"/>
    </location>
</feature>
<dbReference type="InterPro" id="IPR001900">
    <property type="entry name" value="RNase_II/R"/>
</dbReference>
<feature type="compositionally biased region" description="Polar residues" evidence="2">
    <location>
        <begin position="351"/>
        <end position="377"/>
    </location>
</feature>
<feature type="compositionally biased region" description="Polar residues" evidence="2">
    <location>
        <begin position="1263"/>
        <end position="1278"/>
    </location>
</feature>
<feature type="compositionally biased region" description="Polar residues" evidence="2">
    <location>
        <begin position="579"/>
        <end position="600"/>
    </location>
</feature>
<feature type="compositionally biased region" description="Low complexity" evidence="2">
    <location>
        <begin position="256"/>
        <end position="287"/>
    </location>
</feature>
<dbReference type="Proteomes" id="UP001310594">
    <property type="component" value="Unassembled WGS sequence"/>
</dbReference>
<comment type="similarity">
    <text evidence="1">Belongs to the RNR ribonuclease family.</text>
</comment>
<dbReference type="InterPro" id="IPR041505">
    <property type="entry name" value="Dis3_CSD2"/>
</dbReference>
<feature type="compositionally biased region" description="Low complexity" evidence="2">
    <location>
        <begin position="166"/>
        <end position="186"/>
    </location>
</feature>
<feature type="compositionally biased region" description="Polar residues" evidence="2">
    <location>
        <begin position="1"/>
        <end position="12"/>
    </location>
</feature>
<dbReference type="FunFam" id="2.40.50.700:FF:000002">
    <property type="entry name" value="Cell wall biogenesis protein"/>
    <property type="match status" value="1"/>
</dbReference>
<dbReference type="GO" id="GO:0000932">
    <property type="term" value="C:P-body"/>
    <property type="evidence" value="ECO:0007669"/>
    <property type="project" value="TreeGrafter"/>
</dbReference>
<evidence type="ECO:0000256" key="2">
    <source>
        <dbReference type="SAM" id="MobiDB-lite"/>
    </source>
</evidence>
<feature type="region of interest" description="Disordered" evidence="2">
    <location>
        <begin position="564"/>
        <end position="622"/>
    </location>
</feature>
<dbReference type="SUPFAM" id="SSF50249">
    <property type="entry name" value="Nucleic acid-binding proteins"/>
    <property type="match status" value="3"/>
</dbReference>
<feature type="compositionally biased region" description="Basic and acidic residues" evidence="2">
    <location>
        <begin position="674"/>
        <end position="698"/>
    </location>
</feature>
<dbReference type="Gene3D" id="2.40.50.140">
    <property type="entry name" value="Nucleic acid-binding proteins"/>
    <property type="match status" value="1"/>
</dbReference>
<feature type="region of interest" description="Disordered" evidence="2">
    <location>
        <begin position="664"/>
        <end position="698"/>
    </location>
</feature>
<feature type="region of interest" description="Disordered" evidence="2">
    <location>
        <begin position="1321"/>
        <end position="1360"/>
    </location>
</feature>
<dbReference type="EMBL" id="JAVRQU010000022">
    <property type="protein sequence ID" value="KAK5691201.1"/>
    <property type="molecule type" value="Genomic_DNA"/>
</dbReference>
<feature type="domain" description="RNB" evidence="3">
    <location>
        <begin position="809"/>
        <end position="1142"/>
    </location>
</feature>
<dbReference type="Pfam" id="PF17849">
    <property type="entry name" value="OB_Dis3"/>
    <property type="match status" value="1"/>
</dbReference>
<comment type="caution">
    <text evidence="4">The sequence shown here is derived from an EMBL/GenBank/DDBJ whole genome shotgun (WGS) entry which is preliminary data.</text>
</comment>
<evidence type="ECO:0000313" key="4">
    <source>
        <dbReference type="EMBL" id="KAK5691201.1"/>
    </source>
</evidence>
<dbReference type="Pfam" id="PF00773">
    <property type="entry name" value="RNB"/>
    <property type="match status" value="1"/>
</dbReference>
<dbReference type="InterPro" id="IPR041093">
    <property type="entry name" value="Dis3l2-like_C"/>
</dbReference>
<feature type="compositionally biased region" description="Basic and acidic residues" evidence="2">
    <location>
        <begin position="217"/>
        <end position="229"/>
    </location>
</feature>
<evidence type="ECO:0000256" key="1">
    <source>
        <dbReference type="ARBA" id="ARBA00005785"/>
    </source>
</evidence>
<gene>
    <name evidence="4" type="primary">SSD1</name>
    <name evidence="4" type="ORF">LTR97_011853</name>
</gene>
<reference evidence="4" key="1">
    <citation type="submission" date="2023-08" db="EMBL/GenBank/DDBJ databases">
        <title>Black Yeasts Isolated from many extreme environments.</title>
        <authorList>
            <person name="Coleine C."/>
            <person name="Stajich J.E."/>
            <person name="Selbmann L."/>
        </authorList>
    </citation>
    <scope>NUCLEOTIDE SEQUENCE</scope>
    <source>
        <strain evidence="4">CCFEE 5810</strain>
    </source>
</reference>
<proteinExistence type="inferred from homology"/>